<evidence type="ECO:0000313" key="2">
    <source>
        <dbReference type="EMBL" id="QCO55492.1"/>
    </source>
</evidence>
<evidence type="ECO:0000259" key="1">
    <source>
        <dbReference type="Pfam" id="PF22599"/>
    </source>
</evidence>
<sequence length="154" mass="16255">MYLKLLGSSVMVILVGALSFYGGVSYQAALYDDLCLDLGGGRNPGDYPICVMDGAAEALWLGPIRVTAEDFSRVETDQATEGQTQVHLSLNPAVAAALNGFTEQSVGGQIEIRIGGELINTVRIAEAVTTKNFTIVMTDAQAEQLVLLIMSGNG</sequence>
<accession>A0A4P8EFL3</accession>
<dbReference type="Pfam" id="PF22599">
    <property type="entry name" value="SecDF_P1_head"/>
    <property type="match status" value="1"/>
</dbReference>
<keyword evidence="3" id="KW-1185">Reference proteome</keyword>
<dbReference type="OrthoDB" id="7709475at2"/>
<dbReference type="Proteomes" id="UP000298631">
    <property type="component" value="Chromosome"/>
</dbReference>
<proteinExistence type="predicted"/>
<evidence type="ECO:0000313" key="3">
    <source>
        <dbReference type="Proteomes" id="UP000298631"/>
    </source>
</evidence>
<dbReference type="EMBL" id="CP039964">
    <property type="protein sequence ID" value="QCO55492.1"/>
    <property type="molecule type" value="Genomic_DNA"/>
</dbReference>
<organism evidence="2 3">
    <name type="scientific">Pseudorhodobacter turbinis</name>
    <dbReference type="NCBI Taxonomy" id="2500533"/>
    <lineage>
        <taxon>Bacteria</taxon>
        <taxon>Pseudomonadati</taxon>
        <taxon>Pseudomonadota</taxon>
        <taxon>Alphaproteobacteria</taxon>
        <taxon>Rhodobacterales</taxon>
        <taxon>Paracoccaceae</taxon>
        <taxon>Pseudorhodobacter</taxon>
    </lineage>
</organism>
<protein>
    <recommendedName>
        <fullName evidence="1">SecDF P1 head subdomain domain-containing protein</fullName>
    </recommendedName>
</protein>
<dbReference type="AlphaFoldDB" id="A0A4P8EFL3"/>
<name>A0A4P8EFL3_9RHOB</name>
<dbReference type="Gene3D" id="3.30.1360.200">
    <property type="match status" value="1"/>
</dbReference>
<dbReference type="KEGG" id="pseb:EOK75_06820"/>
<dbReference type="RefSeq" id="WP_137193162.1">
    <property type="nucleotide sequence ID" value="NZ_CP039964.1"/>
</dbReference>
<dbReference type="InterPro" id="IPR054384">
    <property type="entry name" value="SecDF_P1_head"/>
</dbReference>
<feature type="domain" description="SecDF P1 head subdomain" evidence="1">
    <location>
        <begin position="66"/>
        <end position="152"/>
    </location>
</feature>
<gene>
    <name evidence="2" type="ORF">EOK75_06820</name>
</gene>
<reference evidence="2 3" key="1">
    <citation type="submission" date="2019-05" db="EMBL/GenBank/DDBJ databases">
        <title>Pseudorhodobacter turbinis sp. nov., isolated from the gut of the Korean turban shell.</title>
        <authorList>
            <person name="Jeong Y.-S."/>
            <person name="Kang W.-R."/>
            <person name="Bae J.-W."/>
        </authorList>
    </citation>
    <scope>NUCLEOTIDE SEQUENCE [LARGE SCALE GENOMIC DNA]</scope>
    <source>
        <strain evidence="2 3">S12M18</strain>
    </source>
</reference>